<dbReference type="GO" id="GO:0006869">
    <property type="term" value="P:lipid transport"/>
    <property type="evidence" value="ECO:0007669"/>
    <property type="project" value="UniProtKB-KW"/>
</dbReference>
<keyword evidence="4" id="KW-0813">Transport</keyword>
<dbReference type="InterPro" id="IPR037749">
    <property type="entry name" value="Ext_Synaptotagmin_C2B"/>
</dbReference>
<dbReference type="InterPro" id="IPR035892">
    <property type="entry name" value="C2_domain_sf"/>
</dbReference>
<dbReference type="GO" id="GO:0035091">
    <property type="term" value="F:phosphatidylinositol binding"/>
    <property type="evidence" value="ECO:0000318"/>
    <property type="project" value="GO_Central"/>
</dbReference>
<dbReference type="Reactome" id="R-XTR-9013404">
    <property type="pathway name" value="RAC2 GTPase cycle"/>
</dbReference>
<evidence type="ECO:0000313" key="19">
    <source>
        <dbReference type="Ensembl" id="ENSXETP00000065697"/>
    </source>
</evidence>
<evidence type="ECO:0000313" key="22">
    <source>
        <dbReference type="Xenbase" id="XB-GENE-985213"/>
    </source>
</evidence>
<dbReference type="InterPro" id="IPR039010">
    <property type="entry name" value="Synaptotagmin_SMP"/>
</dbReference>
<dbReference type="FunFam" id="2.60.40.150:FF:000124">
    <property type="entry name" value="extended synaptotagmin-1 isoform X1"/>
    <property type="match status" value="1"/>
</dbReference>
<dbReference type="Pfam" id="PF00168">
    <property type="entry name" value="C2"/>
    <property type="match status" value="5"/>
</dbReference>
<keyword evidence="10" id="KW-0106">Calcium</keyword>
<dbReference type="PANTHER" id="PTHR45761:SF3">
    <property type="entry name" value="EXTENDED SYNAPTOTAGMIN-1"/>
    <property type="match status" value="1"/>
</dbReference>
<evidence type="ECO:0000256" key="9">
    <source>
        <dbReference type="ARBA" id="ARBA00022824"/>
    </source>
</evidence>
<keyword evidence="8" id="KW-0677">Repeat</keyword>
<keyword evidence="12" id="KW-0445">Lipid transport</keyword>
<dbReference type="GO" id="GO:0005509">
    <property type="term" value="F:calcium ion binding"/>
    <property type="evidence" value="ECO:0000318"/>
    <property type="project" value="GO_Central"/>
</dbReference>
<evidence type="ECO:0000256" key="6">
    <source>
        <dbReference type="ARBA" id="ARBA00022692"/>
    </source>
</evidence>
<dbReference type="Reactome" id="R-XTR-9035034">
    <property type="pathway name" value="RHOF GTPase cycle"/>
</dbReference>
<evidence type="ECO:0000256" key="8">
    <source>
        <dbReference type="ARBA" id="ARBA00022737"/>
    </source>
</evidence>
<dbReference type="FunFam" id="2.60.40.150:FF:000106">
    <property type="entry name" value="extended synaptotagmin-1 isoform X1"/>
    <property type="match status" value="2"/>
</dbReference>
<dbReference type="CTD" id="23344"/>
<dbReference type="FunFam" id="2.60.40.150:FF:000025">
    <property type="entry name" value="Extended synaptotagmin 2"/>
    <property type="match status" value="2"/>
</dbReference>
<evidence type="ECO:0000256" key="16">
    <source>
        <dbReference type="SAM" id="Phobius"/>
    </source>
</evidence>
<evidence type="ECO:0000313" key="21">
    <source>
        <dbReference type="RefSeq" id="XP_002934579.1"/>
    </source>
</evidence>
<feature type="domain" description="C2" evidence="17">
    <location>
        <begin position="925"/>
        <end position="1047"/>
    </location>
</feature>
<dbReference type="Proteomes" id="UP000008143">
    <property type="component" value="Chromosome 2"/>
</dbReference>
<keyword evidence="20" id="KW-1185">Reference proteome</keyword>
<evidence type="ECO:0000256" key="11">
    <source>
        <dbReference type="ARBA" id="ARBA00022989"/>
    </source>
</evidence>
<sequence>MSDTERQSIPVPTSGSDLVPLLLSMGKKLLLLLPIYLCGYLGMSIFFVIAGLFLYLGWKGSRENKLSRLRSAQEALEKEVAVTASTMFMNKRELPSWVSFPDTEKAEFLNKIVAQMWPFIGQYLEKLLTDSIAPTIRASNTHLSTFYFTKINVGEKAPKVTGVKAHTEFDKKQIILDLHLSYVGDIEVNVEVKKYFCKAGIKGMQLHGMLRVILEPLIGDVPIVGAMTLFFIRRPVLDINWTGLTNLLDIPGLNLMSDTMVMDIISGFLVLPNRLAIPLASNLHVAELRSPLPRGIVRIHLLEARDLSAKDIQLKGLLAGKSDPYAIVRVGTQVFNSQIINENLNPVWNEMYEVIVHEVPGQELEVELFDKDPDQDDFLGRMKIDLGEVKQHGSLDKWFPLSDTKSGRLHLRLEWLTLMSNASQLKKILEINREITAKTQEEPSAAILIVYLDRAQDLPLKKNVKEPSPMVQLSIQDMTRESKTVPSSSSPVWEEPFRFFLRDPNIQDLDIQVKDDDRQYSLGSLSVPLSRILSADDLTLDQWFQLENSGSRSRIYMKLVMRILHLDPSNTLVNADPESIIAEEAGSSVDKPPRPNQTTFPEKFATEKLLRIFVLEAENLIAKDNLMGGLVKGKSDPYTVISSGGKKVRTRVIDNNLNPCWNQAFEVLVTDIPGQDIVFEVFDKDVDKDDFLGSCQISVKDAVKQKFIDEWLPLEKVKSGKLHVKLECLSLLADSSQIDQVLMMNSLNQPAHSDNFSAALLYVFIERANGLQMRKGDKNPSPSAELKIRKDIYKTKVAQNTNAPAWEESFVFLLKTPHSEELELMIRDEGKGSLGSLTVPLVDLLKKEDLTMDGWFPLNTSGTYSEVLIRLQMRVLVSPSPLKESEVDPKQPTIEDISLNKQSTEGELRQRQQLTNSDMESSASPFGQLCLTLYYPAKDGRLVAIVSKGRNLCTSAKEPPDPYLSFVLLPDKSRSTKKKTSVKKRTHNPEFNEKFEWEMSLEEARKRKLEISVKNSVSFMSREKELLGKVLIDLSDVDLATGQNGWYDVGPENTSV</sequence>
<dbReference type="RefSeq" id="XP_002934579.1">
    <property type="nucleotide sequence ID" value="XM_002934533.5"/>
</dbReference>
<name>A0A6I8Q826_XENTR</name>
<dbReference type="CDD" id="cd04050">
    <property type="entry name" value="C2B_Synaptotagmin-like"/>
    <property type="match status" value="2"/>
</dbReference>
<dbReference type="Reactome" id="R-XTR-9013408">
    <property type="pathway name" value="RHOG GTPase cycle"/>
</dbReference>
<evidence type="ECO:0000256" key="15">
    <source>
        <dbReference type="SAM" id="MobiDB-lite"/>
    </source>
</evidence>
<dbReference type="KEGG" id="xtr:100496310"/>
<dbReference type="CDD" id="cd21679">
    <property type="entry name" value="SMP_ESyt1"/>
    <property type="match status" value="1"/>
</dbReference>
<protein>
    <submittedName>
        <fullName evidence="21">Extended synaptotagmin-1</fullName>
    </submittedName>
    <submittedName>
        <fullName evidence="19">Extended synaptotagmin-like protein 1</fullName>
    </submittedName>
</protein>
<dbReference type="OrthoDB" id="1029639at2759"/>
<dbReference type="SUPFAM" id="SSF49562">
    <property type="entry name" value="C2 domain (Calcium/lipid-binding domain, CaLB)"/>
    <property type="match status" value="5"/>
</dbReference>
<dbReference type="InterPro" id="IPR037733">
    <property type="entry name" value="Ext_Synaptotagmin_C2A"/>
</dbReference>
<evidence type="ECO:0000256" key="7">
    <source>
        <dbReference type="ARBA" id="ARBA00022723"/>
    </source>
</evidence>
<keyword evidence="7" id="KW-0479">Metal-binding</keyword>
<accession>A0A6I8Q826</accession>
<dbReference type="PANTHER" id="PTHR45761">
    <property type="entry name" value="EXTENDED SYNAPTOTAGMIN-LIKE PROTEIN 2, ISOFORM C"/>
    <property type="match status" value="1"/>
</dbReference>
<feature type="domain" description="SMP-LTD" evidence="18">
    <location>
        <begin position="102"/>
        <end position="280"/>
    </location>
</feature>
<comment type="similarity">
    <text evidence="3">Belongs to the extended synaptotagmin family.</text>
</comment>
<dbReference type="Reactome" id="R-XTR-9013423">
    <property type="pathway name" value="RAC3 GTPase cycle"/>
</dbReference>
<dbReference type="GO" id="GO:0008429">
    <property type="term" value="F:phosphatidylethanolamine binding"/>
    <property type="evidence" value="ECO:0000318"/>
    <property type="project" value="GO_Central"/>
</dbReference>
<dbReference type="GeneID" id="100496310"/>
<feature type="region of interest" description="Disordered" evidence="15">
    <location>
        <begin position="881"/>
        <end position="922"/>
    </location>
</feature>
<dbReference type="Pfam" id="PF17047">
    <property type="entry name" value="SMP_LBD"/>
    <property type="match status" value="1"/>
</dbReference>
<dbReference type="AGR" id="Xenbase:XB-GENE-985213"/>
<evidence type="ECO:0000313" key="20">
    <source>
        <dbReference type="Proteomes" id="UP000008143"/>
    </source>
</evidence>
<keyword evidence="9" id="KW-0256">Endoplasmic reticulum</keyword>
<reference evidence="19" key="2">
    <citation type="submission" date="2020-05" db="UniProtKB">
        <authorList>
            <consortium name="Ensembl"/>
        </authorList>
    </citation>
    <scope>IDENTIFICATION</scope>
</reference>
<dbReference type="InterPro" id="IPR031468">
    <property type="entry name" value="SMP_LBD"/>
</dbReference>
<dbReference type="InterPro" id="IPR051634">
    <property type="entry name" value="Extended_Synaptotagmin"/>
</dbReference>
<evidence type="ECO:0000256" key="13">
    <source>
        <dbReference type="ARBA" id="ARBA00023121"/>
    </source>
</evidence>
<dbReference type="PROSITE" id="PS51847">
    <property type="entry name" value="SMP"/>
    <property type="match status" value="1"/>
</dbReference>
<dbReference type="Reactome" id="R-XTR-9013405">
    <property type="pathway name" value="RHOD GTPase cycle"/>
</dbReference>
<evidence type="ECO:0000259" key="18">
    <source>
        <dbReference type="PROSITE" id="PS51847"/>
    </source>
</evidence>
<keyword evidence="6 16" id="KW-0812">Transmembrane</keyword>
<dbReference type="Xenbase" id="XB-GENE-985213">
    <property type="gene designation" value="esyt1"/>
</dbReference>
<feature type="domain" description="C2" evidence="17">
    <location>
        <begin position="427"/>
        <end position="548"/>
    </location>
</feature>
<feature type="domain" description="C2" evidence="17">
    <location>
        <begin position="734"/>
        <end position="856"/>
    </location>
</feature>
<feature type="transmembrane region" description="Helical" evidence="16">
    <location>
        <begin position="29"/>
        <end position="58"/>
    </location>
</feature>
<dbReference type="GeneTree" id="ENSGT00940000156561"/>
<evidence type="ECO:0000256" key="1">
    <source>
        <dbReference type="ARBA" id="ARBA00004202"/>
    </source>
</evidence>
<dbReference type="OMA" id="KVHPGQS"/>
<feature type="domain" description="C2" evidence="17">
    <location>
        <begin position="591"/>
        <end position="712"/>
    </location>
</feature>
<dbReference type="Ensembl" id="ENSXETT00000086417">
    <property type="protein sequence ID" value="ENSXETP00000065697"/>
    <property type="gene ID" value="ENSXETG00000009481"/>
</dbReference>
<evidence type="ECO:0000259" key="17">
    <source>
        <dbReference type="PROSITE" id="PS50004"/>
    </source>
</evidence>
<evidence type="ECO:0000256" key="3">
    <source>
        <dbReference type="ARBA" id="ARBA00005867"/>
    </source>
</evidence>
<dbReference type="GO" id="GO:0005886">
    <property type="term" value="C:plasma membrane"/>
    <property type="evidence" value="ECO:0007669"/>
    <property type="project" value="UniProtKB-SubCell"/>
</dbReference>
<dbReference type="Reactome" id="R-XTR-9013149">
    <property type="pathway name" value="RAC1 GTPase cycle"/>
</dbReference>
<evidence type="ECO:0000256" key="2">
    <source>
        <dbReference type="ARBA" id="ARBA00004477"/>
    </source>
</evidence>
<dbReference type="GO" id="GO:0061817">
    <property type="term" value="P:endoplasmic reticulum-plasma membrane tethering"/>
    <property type="evidence" value="ECO:0007669"/>
    <property type="project" value="InterPro"/>
</dbReference>
<dbReference type="Gene3D" id="2.60.40.150">
    <property type="entry name" value="C2 domain"/>
    <property type="match status" value="5"/>
</dbReference>
<comment type="subcellular location">
    <subcellularLocation>
        <location evidence="1">Cell membrane</location>
        <topology evidence="1">Peripheral membrane protein</topology>
    </subcellularLocation>
    <subcellularLocation>
        <location evidence="2">Endoplasmic reticulum membrane</location>
        <topology evidence="2">Multi-pass membrane protein</topology>
    </subcellularLocation>
</comment>
<dbReference type="GO" id="GO:0031210">
    <property type="term" value="F:phosphatidylcholine binding"/>
    <property type="evidence" value="ECO:0000318"/>
    <property type="project" value="GO_Central"/>
</dbReference>
<proteinExistence type="inferred from homology"/>
<reference evidence="19" key="1">
    <citation type="journal article" date="2010" name="Science">
        <title>The genome of the Western clawed frog Xenopus tropicalis.</title>
        <authorList>
            <person name="Hellsten U."/>
            <person name="Harland R.M."/>
            <person name="Gilchrist M.J."/>
            <person name="Hendrix D."/>
            <person name="Jurka J."/>
            <person name="Kapitonov V."/>
            <person name="Ovcharenko I."/>
            <person name="Putnam N.H."/>
            <person name="Shu S."/>
            <person name="Taher L."/>
            <person name="Blitz I.L."/>
            <person name="Blumberg B."/>
            <person name="Dichmann D.S."/>
            <person name="Dubchak I."/>
            <person name="Amaya E."/>
            <person name="Detter J.C."/>
            <person name="Fletcher R."/>
            <person name="Gerhard D.S."/>
            <person name="Goodstein D."/>
            <person name="Graves T."/>
            <person name="Grigoriev I.V."/>
            <person name="Grimwood J."/>
            <person name="Kawashima T."/>
            <person name="Lindquist E."/>
            <person name="Lucas S.M."/>
            <person name="Mead P.E."/>
            <person name="Mitros T."/>
            <person name="Ogino H."/>
            <person name="Ohta Y."/>
            <person name="Poliakov A.V."/>
            <person name="Pollet N."/>
            <person name="Robert J."/>
            <person name="Salamov A."/>
            <person name="Sater A.K."/>
            <person name="Schmutz J."/>
            <person name="Terry A."/>
            <person name="Vize P.D."/>
            <person name="Warren W.C."/>
            <person name="Wells D."/>
            <person name="Wills A."/>
            <person name="Wilson R.K."/>
            <person name="Zimmerman L.B."/>
            <person name="Zorn A.M."/>
            <person name="Grainger R."/>
            <person name="Grammer T."/>
            <person name="Khokha M.K."/>
            <person name="Richardson P.M."/>
            <person name="Rokhsar D.S."/>
        </authorList>
    </citation>
    <scope>NUCLEOTIDE SEQUENCE [LARGE SCALE GENOMIC DNA]</scope>
    <source>
        <strain evidence="19">Nigerian</strain>
    </source>
</reference>
<evidence type="ECO:0000256" key="14">
    <source>
        <dbReference type="ARBA" id="ARBA00023136"/>
    </source>
</evidence>
<dbReference type="GO" id="GO:0005789">
    <property type="term" value="C:endoplasmic reticulum membrane"/>
    <property type="evidence" value="ECO:0000318"/>
    <property type="project" value="GO_Central"/>
</dbReference>
<evidence type="ECO:0000256" key="5">
    <source>
        <dbReference type="ARBA" id="ARBA00022475"/>
    </source>
</evidence>
<keyword evidence="5" id="KW-1003">Cell membrane</keyword>
<dbReference type="AlphaFoldDB" id="A0A6I8Q826"/>
<gene>
    <name evidence="19 21 22" type="primary">esyt1</name>
</gene>
<organism evidence="19">
    <name type="scientific">Xenopus tropicalis</name>
    <name type="common">Western clawed frog</name>
    <name type="synonym">Silurana tropicalis</name>
    <dbReference type="NCBI Taxonomy" id="8364"/>
    <lineage>
        <taxon>Eukaryota</taxon>
        <taxon>Metazoa</taxon>
        <taxon>Chordata</taxon>
        <taxon>Craniata</taxon>
        <taxon>Vertebrata</taxon>
        <taxon>Euteleostomi</taxon>
        <taxon>Amphibia</taxon>
        <taxon>Batrachia</taxon>
        <taxon>Anura</taxon>
        <taxon>Pipoidea</taxon>
        <taxon>Pipidae</taxon>
        <taxon>Xenopodinae</taxon>
        <taxon>Xenopus</taxon>
        <taxon>Silurana</taxon>
    </lineage>
</organism>
<evidence type="ECO:0000256" key="4">
    <source>
        <dbReference type="ARBA" id="ARBA00022448"/>
    </source>
</evidence>
<keyword evidence="11 16" id="KW-1133">Transmembrane helix</keyword>
<keyword evidence="13" id="KW-0446">Lipid-binding</keyword>
<dbReference type="Bgee" id="ENSXETG00000009481">
    <property type="expression patterns" value="Expressed in liver and 15 other cell types or tissues"/>
</dbReference>
<dbReference type="PROSITE" id="PS50004">
    <property type="entry name" value="C2"/>
    <property type="match status" value="5"/>
</dbReference>
<dbReference type="CDD" id="cd08391">
    <property type="entry name" value="C2A_C2C_Synaptotagmin_like"/>
    <property type="match status" value="2"/>
</dbReference>
<dbReference type="SMART" id="SM00239">
    <property type="entry name" value="C2"/>
    <property type="match status" value="5"/>
</dbReference>
<evidence type="ECO:0000256" key="10">
    <source>
        <dbReference type="ARBA" id="ARBA00022837"/>
    </source>
</evidence>
<evidence type="ECO:0000256" key="12">
    <source>
        <dbReference type="ARBA" id="ARBA00023055"/>
    </source>
</evidence>
<feature type="compositionally biased region" description="Polar residues" evidence="15">
    <location>
        <begin position="911"/>
        <end position="922"/>
    </location>
</feature>
<keyword evidence="14 16" id="KW-0472">Membrane</keyword>
<dbReference type="InterPro" id="IPR000008">
    <property type="entry name" value="C2_dom"/>
</dbReference>
<reference evidence="21" key="3">
    <citation type="submission" date="2025-04" db="UniProtKB">
        <authorList>
            <consortium name="RefSeq"/>
        </authorList>
    </citation>
    <scope>IDENTIFICATION</scope>
    <source>
        <strain evidence="21">Nigerian</strain>
        <tissue evidence="21">Liver and blood</tissue>
    </source>
</reference>
<dbReference type="GO" id="GO:0005544">
    <property type="term" value="F:calcium-dependent phospholipid binding"/>
    <property type="evidence" value="ECO:0000318"/>
    <property type="project" value="GO_Central"/>
</dbReference>
<feature type="domain" description="C2" evidence="17">
    <location>
        <begin position="277"/>
        <end position="399"/>
    </location>
</feature>